<dbReference type="SUPFAM" id="SSF55961">
    <property type="entry name" value="Bet v1-like"/>
    <property type="match status" value="1"/>
</dbReference>
<dbReference type="Pfam" id="PF08327">
    <property type="entry name" value="AHSA1"/>
    <property type="match status" value="1"/>
</dbReference>
<dbReference type="CDD" id="cd07814">
    <property type="entry name" value="SRPBCC_CalC_Aha1-like"/>
    <property type="match status" value="1"/>
</dbReference>
<feature type="domain" description="Activator of Hsp90 ATPase homologue 1/2-like C-terminal" evidence="2">
    <location>
        <begin position="12"/>
        <end position="147"/>
    </location>
</feature>
<dbReference type="EMBL" id="JAAMOX010000001">
    <property type="protein sequence ID" value="NIH52472.1"/>
    <property type="molecule type" value="Genomic_DNA"/>
</dbReference>
<dbReference type="InterPro" id="IPR023393">
    <property type="entry name" value="START-like_dom_sf"/>
</dbReference>
<accession>A0A7X5QZ63</accession>
<comment type="similarity">
    <text evidence="1">Belongs to the AHA1 family.</text>
</comment>
<evidence type="ECO:0000313" key="4">
    <source>
        <dbReference type="Proteomes" id="UP000541033"/>
    </source>
</evidence>
<dbReference type="Proteomes" id="UP000541033">
    <property type="component" value="Unassembled WGS sequence"/>
</dbReference>
<evidence type="ECO:0000259" key="2">
    <source>
        <dbReference type="Pfam" id="PF08327"/>
    </source>
</evidence>
<organism evidence="3 4">
    <name type="scientific">Lysinibacter cavernae</name>
    <dbReference type="NCBI Taxonomy" id="1640652"/>
    <lineage>
        <taxon>Bacteria</taxon>
        <taxon>Bacillati</taxon>
        <taxon>Actinomycetota</taxon>
        <taxon>Actinomycetes</taxon>
        <taxon>Micrococcales</taxon>
        <taxon>Microbacteriaceae</taxon>
        <taxon>Lysinibacter</taxon>
    </lineage>
</organism>
<name>A0A7X5QZ63_9MICO</name>
<dbReference type="InterPro" id="IPR013538">
    <property type="entry name" value="ASHA1/2-like_C"/>
</dbReference>
<protein>
    <submittedName>
        <fullName evidence="3">Uncharacterized protein YndB with AHSA1/START domain</fullName>
    </submittedName>
</protein>
<comment type="caution">
    <text evidence="3">The sequence shown here is derived from an EMBL/GenBank/DDBJ whole genome shotgun (WGS) entry which is preliminary data.</text>
</comment>
<gene>
    <name evidence="3" type="ORF">FHX76_000340</name>
</gene>
<dbReference type="AlphaFoldDB" id="A0A7X5QZ63"/>
<proteinExistence type="inferred from homology"/>
<sequence length="150" mass="16816">MADIFTITRTFRAPAERVYAAWTTPEDFSVWFGTEAINVPLDRLSMDVRVGGTWTAVMELPDGSIKNWAGQFTELDAPQRLAMTLTDMPDEPAGDPLTVDLREEATPDGSVQTVMEFTQPRHGFTDEQVEQVILGYNGFFDTMDRIVSHP</sequence>
<reference evidence="3 4" key="1">
    <citation type="submission" date="2020-02" db="EMBL/GenBank/DDBJ databases">
        <title>Sequencing the genomes of 1000 actinobacteria strains.</title>
        <authorList>
            <person name="Klenk H.-P."/>
        </authorList>
    </citation>
    <scope>NUCLEOTIDE SEQUENCE [LARGE SCALE GENOMIC DNA]</scope>
    <source>
        <strain evidence="3 4">DSM 27960</strain>
    </source>
</reference>
<dbReference type="RefSeq" id="WP_167147071.1">
    <property type="nucleotide sequence ID" value="NZ_JAAMOX010000001.1"/>
</dbReference>
<evidence type="ECO:0000313" key="3">
    <source>
        <dbReference type="EMBL" id="NIH52472.1"/>
    </source>
</evidence>
<keyword evidence="4" id="KW-1185">Reference proteome</keyword>
<evidence type="ECO:0000256" key="1">
    <source>
        <dbReference type="ARBA" id="ARBA00006817"/>
    </source>
</evidence>
<dbReference type="Gene3D" id="3.30.530.20">
    <property type="match status" value="1"/>
</dbReference>